<feature type="transmembrane region" description="Helical" evidence="7">
    <location>
        <begin position="164"/>
        <end position="184"/>
    </location>
</feature>
<evidence type="ECO:0000313" key="10">
    <source>
        <dbReference type="Proteomes" id="UP000807306"/>
    </source>
</evidence>
<feature type="transmembrane region" description="Helical" evidence="7">
    <location>
        <begin position="501"/>
        <end position="519"/>
    </location>
</feature>
<feature type="transmembrane region" description="Helical" evidence="7">
    <location>
        <begin position="471"/>
        <end position="495"/>
    </location>
</feature>
<keyword evidence="5 7" id="KW-1133">Transmembrane helix</keyword>
<dbReference type="PANTHER" id="PTHR43341">
    <property type="entry name" value="AMINO ACID PERMEASE"/>
    <property type="match status" value="1"/>
</dbReference>
<feature type="domain" description="Amino acid permease/ SLC12A" evidence="8">
    <location>
        <begin position="57"/>
        <end position="522"/>
    </location>
</feature>
<feature type="transmembrane region" description="Helical" evidence="7">
    <location>
        <begin position="349"/>
        <end position="374"/>
    </location>
</feature>
<feature type="transmembrane region" description="Helical" evidence="7">
    <location>
        <begin position="125"/>
        <end position="144"/>
    </location>
</feature>
<dbReference type="InterPro" id="IPR050524">
    <property type="entry name" value="APC_YAT"/>
</dbReference>
<protein>
    <submittedName>
        <fullName evidence="9">General amino acid permease AGP2</fullName>
    </submittedName>
</protein>
<dbReference type="GO" id="GO:0016020">
    <property type="term" value="C:membrane"/>
    <property type="evidence" value="ECO:0007669"/>
    <property type="project" value="UniProtKB-SubCell"/>
</dbReference>
<comment type="subcellular location">
    <subcellularLocation>
        <location evidence="1">Membrane</location>
        <topology evidence="1">Multi-pass membrane protein</topology>
    </subcellularLocation>
</comment>
<evidence type="ECO:0000256" key="1">
    <source>
        <dbReference type="ARBA" id="ARBA00004141"/>
    </source>
</evidence>
<feature type="transmembrane region" description="Helical" evidence="7">
    <location>
        <begin position="193"/>
        <end position="214"/>
    </location>
</feature>
<evidence type="ECO:0000256" key="4">
    <source>
        <dbReference type="ARBA" id="ARBA00022970"/>
    </source>
</evidence>
<dbReference type="GO" id="GO:0015171">
    <property type="term" value="F:amino acid transmembrane transporter activity"/>
    <property type="evidence" value="ECO:0007669"/>
    <property type="project" value="TreeGrafter"/>
</dbReference>
<name>A0A9P6E8T0_9AGAR</name>
<dbReference type="OrthoDB" id="10062876at2759"/>
<evidence type="ECO:0000256" key="6">
    <source>
        <dbReference type="ARBA" id="ARBA00023136"/>
    </source>
</evidence>
<keyword evidence="3 7" id="KW-0812">Transmembrane</keyword>
<feature type="transmembrane region" description="Helical" evidence="7">
    <location>
        <begin position="292"/>
        <end position="313"/>
    </location>
</feature>
<keyword evidence="6 7" id="KW-0472">Membrane</keyword>
<dbReference type="Gene3D" id="1.20.1740.10">
    <property type="entry name" value="Amino acid/polyamine transporter I"/>
    <property type="match status" value="1"/>
</dbReference>
<organism evidence="9 10">
    <name type="scientific">Crepidotus variabilis</name>
    <dbReference type="NCBI Taxonomy" id="179855"/>
    <lineage>
        <taxon>Eukaryota</taxon>
        <taxon>Fungi</taxon>
        <taxon>Dikarya</taxon>
        <taxon>Basidiomycota</taxon>
        <taxon>Agaricomycotina</taxon>
        <taxon>Agaricomycetes</taxon>
        <taxon>Agaricomycetidae</taxon>
        <taxon>Agaricales</taxon>
        <taxon>Agaricineae</taxon>
        <taxon>Crepidotaceae</taxon>
        <taxon>Crepidotus</taxon>
    </lineage>
</organism>
<feature type="transmembrane region" description="Helical" evidence="7">
    <location>
        <begin position="60"/>
        <end position="79"/>
    </location>
</feature>
<dbReference type="Proteomes" id="UP000807306">
    <property type="component" value="Unassembled WGS sequence"/>
</dbReference>
<keyword evidence="2" id="KW-0813">Transport</keyword>
<evidence type="ECO:0000259" key="8">
    <source>
        <dbReference type="Pfam" id="PF00324"/>
    </source>
</evidence>
<dbReference type="AlphaFoldDB" id="A0A9P6E8T0"/>
<sequence>MLDNDKSDEKIVEKLVAPTDERSIVATSEGEGGFHEDISSADALQFDHTHRNLKNRHVQLIGIGGAIGTVLFVQIGATLSKGGPGSLFIAFSLWCTVIIAITNCISEMVTWIPISSPFIRFADRFVDPALGFCAGVNFFLFQAMLVPFEIVAFNVVLKFWTDQIPTAAVIAFVLFMYAMLNFFAVKYYGESEFWLAIGKAILIIGLIVFTFVTMCGGNPQRDVYGFRNWNSSKVTGTPFAPYIYDGALGQFVGFLACLIQAAWTIAGPEYVSMAAGEAQTPRHTMPKAFNSVIYRLTFFFVFGTLSVGIILAYNDPDLLNAISNAHPGAGSSPYVIAMVHMRIPVLPHIVNALILTSIFSAGNSYAFCASRALLGLSLEGKVPKVFSKCTKNGVPIYSVMVTLAIGLLAFLQLSNDAAVVLQWITSLVTASEVINFAIIAFSYIQFYKGLKAQGISRDTLPYKARWQPYSAYYAFIATATMTFLAGYTVFLPGHWSIPDFFFSYAMVGALPLLFVYYKLRHRSQWQTPETMSFFEKERAQVDRYERELKDNATTKS</sequence>
<gene>
    <name evidence="9" type="ORF">CPB83DRAFT_603122</name>
</gene>
<dbReference type="PIRSF" id="PIRSF006060">
    <property type="entry name" value="AA_transporter"/>
    <property type="match status" value="1"/>
</dbReference>
<evidence type="ECO:0000256" key="7">
    <source>
        <dbReference type="SAM" id="Phobius"/>
    </source>
</evidence>
<evidence type="ECO:0000256" key="2">
    <source>
        <dbReference type="ARBA" id="ARBA00022448"/>
    </source>
</evidence>
<evidence type="ECO:0000256" key="3">
    <source>
        <dbReference type="ARBA" id="ARBA00022692"/>
    </source>
</evidence>
<evidence type="ECO:0000256" key="5">
    <source>
        <dbReference type="ARBA" id="ARBA00022989"/>
    </source>
</evidence>
<reference evidence="9" key="1">
    <citation type="submission" date="2020-11" db="EMBL/GenBank/DDBJ databases">
        <authorList>
            <consortium name="DOE Joint Genome Institute"/>
            <person name="Ahrendt S."/>
            <person name="Riley R."/>
            <person name="Andreopoulos W."/>
            <person name="Labutti K."/>
            <person name="Pangilinan J."/>
            <person name="Ruiz-Duenas F.J."/>
            <person name="Barrasa J.M."/>
            <person name="Sanchez-Garcia M."/>
            <person name="Camarero S."/>
            <person name="Miyauchi S."/>
            <person name="Serrano A."/>
            <person name="Linde D."/>
            <person name="Babiker R."/>
            <person name="Drula E."/>
            <person name="Ayuso-Fernandez I."/>
            <person name="Pacheco R."/>
            <person name="Padilla G."/>
            <person name="Ferreira P."/>
            <person name="Barriuso J."/>
            <person name="Kellner H."/>
            <person name="Castanera R."/>
            <person name="Alfaro M."/>
            <person name="Ramirez L."/>
            <person name="Pisabarro A.G."/>
            <person name="Kuo A."/>
            <person name="Tritt A."/>
            <person name="Lipzen A."/>
            <person name="He G."/>
            <person name="Yan M."/>
            <person name="Ng V."/>
            <person name="Cullen D."/>
            <person name="Martin F."/>
            <person name="Rosso M.-N."/>
            <person name="Henrissat B."/>
            <person name="Hibbett D."/>
            <person name="Martinez A.T."/>
            <person name="Grigoriev I.V."/>
        </authorList>
    </citation>
    <scope>NUCLEOTIDE SEQUENCE</scope>
    <source>
        <strain evidence="9">CBS 506.95</strain>
    </source>
</reference>
<proteinExistence type="predicted"/>
<comment type="caution">
    <text evidence="9">The sequence shown here is derived from an EMBL/GenBank/DDBJ whole genome shotgun (WGS) entry which is preliminary data.</text>
</comment>
<dbReference type="PANTHER" id="PTHR43341:SF15">
    <property type="entry name" value="GENERAL AMINO ACID PERMEASE AGP2"/>
    <property type="match status" value="1"/>
</dbReference>
<dbReference type="EMBL" id="MU157896">
    <property type="protein sequence ID" value="KAF9524602.1"/>
    <property type="molecule type" value="Genomic_DNA"/>
</dbReference>
<feature type="transmembrane region" description="Helical" evidence="7">
    <location>
        <begin position="394"/>
        <end position="413"/>
    </location>
</feature>
<dbReference type="FunFam" id="1.20.1740.10:FF:000006">
    <property type="entry name" value="General amino acid permease"/>
    <property type="match status" value="1"/>
</dbReference>
<feature type="transmembrane region" description="Helical" evidence="7">
    <location>
        <begin position="251"/>
        <end position="271"/>
    </location>
</feature>
<dbReference type="Pfam" id="PF00324">
    <property type="entry name" value="AA_permease"/>
    <property type="match status" value="1"/>
</dbReference>
<feature type="transmembrane region" description="Helical" evidence="7">
    <location>
        <begin position="433"/>
        <end position="450"/>
    </location>
</feature>
<evidence type="ECO:0000313" key="9">
    <source>
        <dbReference type="EMBL" id="KAF9524602.1"/>
    </source>
</evidence>
<keyword evidence="4" id="KW-0029">Amino-acid transport</keyword>
<feature type="transmembrane region" description="Helical" evidence="7">
    <location>
        <begin position="85"/>
        <end position="105"/>
    </location>
</feature>
<accession>A0A9P6E8T0</accession>
<keyword evidence="10" id="KW-1185">Reference proteome</keyword>
<dbReference type="InterPro" id="IPR004841">
    <property type="entry name" value="AA-permease/SLC12A_dom"/>
</dbReference>